<feature type="domain" description="Histidine kinase" evidence="8">
    <location>
        <begin position="952"/>
        <end position="1172"/>
    </location>
</feature>
<dbReference type="PROSITE" id="PS50112">
    <property type="entry name" value="PAS"/>
    <property type="match status" value="2"/>
</dbReference>
<dbReference type="SMART" id="SM00448">
    <property type="entry name" value="REC"/>
    <property type="match status" value="1"/>
</dbReference>
<dbReference type="InterPro" id="IPR036097">
    <property type="entry name" value="HisK_dim/P_sf"/>
</dbReference>
<evidence type="ECO:0000256" key="7">
    <source>
        <dbReference type="SAM" id="Coils"/>
    </source>
</evidence>
<keyword evidence="4" id="KW-0808">Transferase</keyword>
<evidence type="ECO:0000256" key="2">
    <source>
        <dbReference type="ARBA" id="ARBA00012438"/>
    </source>
</evidence>
<evidence type="ECO:0000313" key="13">
    <source>
        <dbReference type="Proteomes" id="UP000199452"/>
    </source>
</evidence>
<dbReference type="PANTHER" id="PTHR43047">
    <property type="entry name" value="TWO-COMPONENT HISTIDINE PROTEIN KINASE"/>
    <property type="match status" value="1"/>
</dbReference>
<gene>
    <name evidence="12" type="ORF">SAMN05216323_10216</name>
</gene>
<dbReference type="Pfam" id="PF13188">
    <property type="entry name" value="PAS_8"/>
    <property type="match status" value="1"/>
</dbReference>
<dbReference type="InterPro" id="IPR013655">
    <property type="entry name" value="PAS_fold_3"/>
</dbReference>
<dbReference type="InterPro" id="IPR001610">
    <property type="entry name" value="PAC"/>
</dbReference>
<dbReference type="CDD" id="cd17546">
    <property type="entry name" value="REC_hyHK_CKI1_RcsC-like"/>
    <property type="match status" value="1"/>
</dbReference>
<dbReference type="PRINTS" id="PR00344">
    <property type="entry name" value="BCTRLSENSOR"/>
</dbReference>
<dbReference type="SMART" id="SM00387">
    <property type="entry name" value="HATPase_c"/>
    <property type="match status" value="1"/>
</dbReference>
<dbReference type="Gene3D" id="3.40.50.2300">
    <property type="match status" value="1"/>
</dbReference>
<dbReference type="STRING" id="1640674.SAMN05216323_10216"/>
<evidence type="ECO:0000259" key="8">
    <source>
        <dbReference type="PROSITE" id="PS50109"/>
    </source>
</evidence>
<dbReference type="GO" id="GO:0000155">
    <property type="term" value="F:phosphorelay sensor kinase activity"/>
    <property type="evidence" value="ECO:0007669"/>
    <property type="project" value="InterPro"/>
</dbReference>
<dbReference type="OrthoDB" id="9796457at2"/>
<dbReference type="RefSeq" id="WP_092437420.1">
    <property type="nucleotide sequence ID" value="NZ_FMYP01000021.1"/>
</dbReference>
<dbReference type="CDD" id="cd00130">
    <property type="entry name" value="PAS"/>
    <property type="match status" value="3"/>
</dbReference>
<dbReference type="SMART" id="SM00086">
    <property type="entry name" value="PAC"/>
    <property type="match status" value="5"/>
</dbReference>
<dbReference type="SUPFAM" id="SSF47384">
    <property type="entry name" value="Homodimeric domain of signal transducing histidine kinase"/>
    <property type="match status" value="1"/>
</dbReference>
<dbReference type="Pfam" id="PF00072">
    <property type="entry name" value="Response_reg"/>
    <property type="match status" value="1"/>
</dbReference>
<comment type="caution">
    <text evidence="6">Lacks conserved residue(s) required for the propagation of feature annotation.</text>
</comment>
<dbReference type="InterPro" id="IPR000014">
    <property type="entry name" value="PAS"/>
</dbReference>
<reference evidence="12 13" key="1">
    <citation type="submission" date="2016-09" db="EMBL/GenBank/DDBJ databases">
        <authorList>
            <person name="Capua I."/>
            <person name="De Benedictis P."/>
            <person name="Joannis T."/>
            <person name="Lombin L.H."/>
            <person name="Cattoli G."/>
        </authorList>
    </citation>
    <scope>NUCLEOTIDE SEQUENCE [LARGE SCALE GENOMIC DNA]</scope>
    <source>
        <strain evidence="12 13">A7P-90m</strain>
    </source>
</reference>
<feature type="domain" description="PAC" evidence="11">
    <location>
        <begin position="883"/>
        <end position="934"/>
    </location>
</feature>
<dbReference type="EC" id="2.7.13.3" evidence="2"/>
<proteinExistence type="predicted"/>
<dbReference type="PROSITE" id="PS50110">
    <property type="entry name" value="RESPONSE_REGULATORY"/>
    <property type="match status" value="1"/>
</dbReference>
<dbReference type="InterPro" id="IPR001789">
    <property type="entry name" value="Sig_transdc_resp-reg_receiver"/>
</dbReference>
<dbReference type="PROSITE" id="PS50113">
    <property type="entry name" value="PAC"/>
    <property type="match status" value="4"/>
</dbReference>
<accession>A0A1G6JP36</accession>
<evidence type="ECO:0000256" key="4">
    <source>
        <dbReference type="ARBA" id="ARBA00022679"/>
    </source>
</evidence>
<feature type="domain" description="PAS" evidence="10">
    <location>
        <begin position="158"/>
        <end position="212"/>
    </location>
</feature>
<dbReference type="GO" id="GO:0009927">
    <property type="term" value="F:histidine phosphotransfer kinase activity"/>
    <property type="evidence" value="ECO:0007669"/>
    <property type="project" value="TreeGrafter"/>
</dbReference>
<dbReference type="CDD" id="cd00082">
    <property type="entry name" value="HisKA"/>
    <property type="match status" value="1"/>
</dbReference>
<dbReference type="CDD" id="cd16922">
    <property type="entry name" value="HATPase_EvgS-ArcB-TorS-like"/>
    <property type="match status" value="1"/>
</dbReference>
<dbReference type="SMART" id="SM00388">
    <property type="entry name" value="HisKA"/>
    <property type="match status" value="1"/>
</dbReference>
<dbReference type="InterPro" id="IPR011006">
    <property type="entry name" value="CheY-like_superfamily"/>
</dbReference>
<dbReference type="EMBL" id="FMYP01000021">
    <property type="protein sequence ID" value="SDC20421.1"/>
    <property type="molecule type" value="Genomic_DNA"/>
</dbReference>
<dbReference type="SUPFAM" id="SSF52172">
    <property type="entry name" value="CheY-like"/>
    <property type="match status" value="1"/>
</dbReference>
<evidence type="ECO:0000259" key="10">
    <source>
        <dbReference type="PROSITE" id="PS50112"/>
    </source>
</evidence>
<dbReference type="InterPro" id="IPR000700">
    <property type="entry name" value="PAS-assoc_C"/>
</dbReference>
<feature type="domain" description="PAS" evidence="10">
    <location>
        <begin position="286"/>
        <end position="333"/>
    </location>
</feature>
<evidence type="ECO:0000313" key="12">
    <source>
        <dbReference type="EMBL" id="SDC20421.1"/>
    </source>
</evidence>
<evidence type="ECO:0000259" key="11">
    <source>
        <dbReference type="PROSITE" id="PS50113"/>
    </source>
</evidence>
<dbReference type="PROSITE" id="PS50109">
    <property type="entry name" value="HIS_KIN"/>
    <property type="match status" value="1"/>
</dbReference>
<protein>
    <recommendedName>
        <fullName evidence="2">histidine kinase</fullName>
        <ecNumber evidence="2">2.7.13.3</ecNumber>
    </recommendedName>
</protein>
<dbReference type="Gene3D" id="2.10.70.100">
    <property type="match status" value="1"/>
</dbReference>
<dbReference type="InterPro" id="IPR003661">
    <property type="entry name" value="HisK_dim/P_dom"/>
</dbReference>
<comment type="catalytic activity">
    <reaction evidence="1">
        <text>ATP + protein L-histidine = ADP + protein N-phospho-L-histidine.</text>
        <dbReference type="EC" id="2.7.13.3"/>
    </reaction>
</comment>
<name>A0A1G6JP36_9BACT</name>
<dbReference type="InterPro" id="IPR035965">
    <property type="entry name" value="PAS-like_dom_sf"/>
</dbReference>
<dbReference type="NCBIfam" id="TIGR00229">
    <property type="entry name" value="sensory_box"/>
    <property type="match status" value="4"/>
</dbReference>
<dbReference type="Gene3D" id="1.10.287.130">
    <property type="match status" value="1"/>
</dbReference>
<feature type="domain" description="PAC" evidence="11">
    <location>
        <begin position="363"/>
        <end position="413"/>
    </location>
</feature>
<feature type="domain" description="Response regulatory" evidence="9">
    <location>
        <begin position="1196"/>
        <end position="1311"/>
    </location>
</feature>
<dbReference type="Gene3D" id="3.30.450.20">
    <property type="entry name" value="PAS domain"/>
    <property type="match status" value="5"/>
</dbReference>
<dbReference type="InterPro" id="IPR003594">
    <property type="entry name" value="HATPase_dom"/>
</dbReference>
<dbReference type="PANTHER" id="PTHR43047:SF72">
    <property type="entry name" value="OSMOSENSING HISTIDINE PROTEIN KINASE SLN1"/>
    <property type="match status" value="1"/>
</dbReference>
<feature type="domain" description="PAC" evidence="11">
    <location>
        <begin position="488"/>
        <end position="541"/>
    </location>
</feature>
<dbReference type="SUPFAM" id="SSF55874">
    <property type="entry name" value="ATPase domain of HSP90 chaperone/DNA topoisomerase II/histidine kinase"/>
    <property type="match status" value="1"/>
</dbReference>
<dbReference type="InterPro" id="IPR005467">
    <property type="entry name" value="His_kinase_dom"/>
</dbReference>
<dbReference type="Gene3D" id="3.30.565.10">
    <property type="entry name" value="Histidine kinase-like ATPase, C-terminal domain"/>
    <property type="match status" value="1"/>
</dbReference>
<keyword evidence="5" id="KW-0418">Kinase</keyword>
<evidence type="ECO:0000256" key="6">
    <source>
        <dbReference type="PROSITE-ProRule" id="PRU00169"/>
    </source>
</evidence>
<dbReference type="SUPFAM" id="SSF55785">
    <property type="entry name" value="PYP-like sensor domain (PAS domain)"/>
    <property type="match status" value="5"/>
</dbReference>
<dbReference type="InterPro" id="IPR036890">
    <property type="entry name" value="HATPase_C_sf"/>
</dbReference>
<dbReference type="Pfam" id="PF02518">
    <property type="entry name" value="HATPase_c"/>
    <property type="match status" value="1"/>
</dbReference>
<organism evidence="12 13">
    <name type="scientific">Williamwhitmania taraxaci</name>
    <dbReference type="NCBI Taxonomy" id="1640674"/>
    <lineage>
        <taxon>Bacteria</taxon>
        <taxon>Pseudomonadati</taxon>
        <taxon>Bacteroidota</taxon>
        <taxon>Bacteroidia</taxon>
        <taxon>Bacteroidales</taxon>
        <taxon>Williamwhitmaniaceae</taxon>
        <taxon>Williamwhitmania</taxon>
    </lineage>
</organism>
<evidence type="ECO:0000256" key="1">
    <source>
        <dbReference type="ARBA" id="ARBA00000085"/>
    </source>
</evidence>
<evidence type="ECO:0000259" key="9">
    <source>
        <dbReference type="PROSITE" id="PS50110"/>
    </source>
</evidence>
<dbReference type="InterPro" id="IPR004358">
    <property type="entry name" value="Sig_transdc_His_kin-like_C"/>
</dbReference>
<evidence type="ECO:0000256" key="3">
    <source>
        <dbReference type="ARBA" id="ARBA00022553"/>
    </source>
</evidence>
<dbReference type="InterPro" id="IPR018771">
    <property type="entry name" value="PocR_dom"/>
</dbReference>
<keyword evidence="3" id="KW-0597">Phosphoprotein</keyword>
<dbReference type="SMART" id="SM00091">
    <property type="entry name" value="PAS"/>
    <property type="match status" value="4"/>
</dbReference>
<dbReference type="Proteomes" id="UP000199452">
    <property type="component" value="Unassembled WGS sequence"/>
</dbReference>
<keyword evidence="7" id="KW-0175">Coiled coil</keyword>
<feature type="domain" description="PAC" evidence="11">
    <location>
        <begin position="107"/>
        <end position="157"/>
    </location>
</feature>
<dbReference type="Pfam" id="PF10114">
    <property type="entry name" value="PocR"/>
    <property type="match status" value="1"/>
</dbReference>
<dbReference type="Pfam" id="PF00512">
    <property type="entry name" value="HisKA"/>
    <property type="match status" value="1"/>
</dbReference>
<sequence>MNINTPSISELLERINLLEKENSQLHGLLEEKDTIINHVQESIAHYTLDTTGNPICNYVSPQIIDLTGYDLHFLNQQESGFYVVHPDDLDFVKNTLRIYFGLNNLDDSIEYRIVHRSGAIRWVSEHISIVSQSDMLRLVGVKRDITHIKEIDEQLKEGESRFRILLEATFGIAIQGYSSEGIVKYWNRASEELYGYSAQEAIGKNLLDLIIPMSMREEVSQEIASMILTGTCVPAQELMLMRKDGSYVPVISSHTVIAFPGREPEIFCIDIDLSQRRKIEAELVDSESKYRTLFEANRDGISIFFVNPDGTFGRFEEMNNFAAAMLGYTKEEFTLLSPNDLEEITDNQALINRKAQLESKGFFYFETSLRHKDGHFIMVEVMAVIIQYRGRIAMMNIVRDISARKGAEQALLQSERILREAQEVARVGHYIYHLKDGYWESSPVLDEIFGIDSHYEHSLNGWFSLIAPEQREMLSDHLDTCIKEYGRFKKDYKIIRVCDGFERWVSGLGEIEYDANGAAIRMIGTIQDITDRIQSQQEIILAKERAEASEQLLRQSETQLKLKLDRILSPETEMAELSLVDIVDLEQLQILQEAFSKATGVASVITDIYGSPLTNPSNFSGVCGLIRQTPLGKARCEASDRLVGEKAAITKTAHIETCKGCGFIDAGAPIYVGNKLVGIWMIGQASHGLVDEERLASYALEVGANPADILTEYRKMSNMSVEQFTAITNLLQVFANELSSLAYQNILLARKIQDQKESEEKLTQAKEIAEENERLVKEKNDAYWSLNEELTEANAQLEESNQVIQENAEKIKEREVILNSVINNIPFDLWARDMNGVCFLQNDTSKLFWGSMQGKTPKEMEIPKETLDLWLRNNARIKGGATFNEEMEFVDAFGVTRNVNSIVAPIIENDQILGILGLDIDISQRKQFERDLIKAKEKAEESDRLKSSFLATMSHELRTPLNAIIGFSQILPGVKEIEKVSGFSHIINEQGKHLLGIIESMFELSMLDAGEVKVNVAEVDISSLLNAVEPFVHNSLLKWNRSQLAIRHDPFNKATNIVICSDASKLNQILIHLLDNAIKFTLQGTVEYGISVAGNDLIFYVKDTGRGIAPANFNLIFTPFRQVDDGFNREFDGVGLGLSICKKMANLLDGEITVKSELGKGSTFSLILHGAIASNNKLKHTEIEPSFVELDLEGATILVAEDDTSSQVLMEKFIADANGTVIMDGNGKDAVEVALANNQIALVLTNLKLPIINGIEVMQRIKEAKPNLPVIALTSFVMPGDQVKLVYYGFDDYLSKPIDKLELNAKLAQYLRTS</sequence>
<feature type="coiled-coil region" evidence="7">
    <location>
        <begin position="752"/>
        <end position="814"/>
    </location>
</feature>
<keyword evidence="13" id="KW-1185">Reference proteome</keyword>
<evidence type="ECO:0000256" key="5">
    <source>
        <dbReference type="ARBA" id="ARBA00022777"/>
    </source>
</evidence>
<dbReference type="GO" id="GO:0005886">
    <property type="term" value="C:plasma membrane"/>
    <property type="evidence" value="ECO:0007669"/>
    <property type="project" value="TreeGrafter"/>
</dbReference>
<dbReference type="Pfam" id="PF08447">
    <property type="entry name" value="PAS_3"/>
    <property type="match status" value="3"/>
</dbReference>